<proteinExistence type="predicted"/>
<dbReference type="InterPro" id="IPR027417">
    <property type="entry name" value="P-loop_NTPase"/>
</dbReference>
<reference evidence="1 2" key="1">
    <citation type="journal article" date="2017" name="Genome Biol. Evol.">
        <title>Phytophthora megakarya and P. palmivora, closely related causal agents of cacao black pod rot, underwent increases in genome sizes and gene numbers by different mechanisms.</title>
        <authorList>
            <person name="Ali S.S."/>
            <person name="Shao J."/>
            <person name="Lary D.J."/>
            <person name="Kronmiller B."/>
            <person name="Shen D."/>
            <person name="Strem M.D."/>
            <person name="Amoako-Attah I."/>
            <person name="Akrofi A.Y."/>
            <person name="Begoude B.A."/>
            <person name="Ten Hoopen G.M."/>
            <person name="Coulibaly K."/>
            <person name="Kebe B.I."/>
            <person name="Melnick R.L."/>
            <person name="Guiltinan M.J."/>
            <person name="Tyler B.M."/>
            <person name="Meinhardt L.W."/>
            <person name="Bailey B.A."/>
        </authorList>
    </citation>
    <scope>NUCLEOTIDE SEQUENCE [LARGE SCALE GENOMIC DNA]</scope>
    <source>
        <strain evidence="2">sbr112.9</strain>
    </source>
</reference>
<comment type="caution">
    <text evidence="1">The sequence shown here is derived from an EMBL/GenBank/DDBJ whole genome shotgun (WGS) entry which is preliminary data.</text>
</comment>
<organism evidence="1 2">
    <name type="scientific">Phytophthora palmivora</name>
    <dbReference type="NCBI Taxonomy" id="4796"/>
    <lineage>
        <taxon>Eukaryota</taxon>
        <taxon>Sar</taxon>
        <taxon>Stramenopiles</taxon>
        <taxon>Oomycota</taxon>
        <taxon>Peronosporomycetes</taxon>
        <taxon>Peronosporales</taxon>
        <taxon>Peronosporaceae</taxon>
        <taxon>Phytophthora</taxon>
    </lineage>
</organism>
<accession>A0A2P4WYK0</accession>
<dbReference type="EMBL" id="NCKW01020261">
    <property type="protein sequence ID" value="POM58376.1"/>
    <property type="molecule type" value="Genomic_DNA"/>
</dbReference>
<evidence type="ECO:0008006" key="3">
    <source>
        <dbReference type="Google" id="ProtNLM"/>
    </source>
</evidence>
<gene>
    <name evidence="1" type="ORF">PHPALM_36979</name>
</gene>
<dbReference type="SUPFAM" id="SSF52540">
    <property type="entry name" value="P-loop containing nucleoside triphosphate hydrolases"/>
    <property type="match status" value="1"/>
</dbReference>
<keyword evidence="2" id="KW-1185">Reference proteome</keyword>
<name>A0A2P4WYK0_9STRA</name>
<evidence type="ECO:0000313" key="1">
    <source>
        <dbReference type="EMBL" id="POM58376.1"/>
    </source>
</evidence>
<dbReference type="Proteomes" id="UP000237271">
    <property type="component" value="Unassembled WGS sequence"/>
</dbReference>
<dbReference type="AlphaFoldDB" id="A0A2P4WYK0"/>
<protein>
    <recommendedName>
        <fullName evidence="3">Crinkler (CRN) family protein</fullName>
    </recommendedName>
</protein>
<dbReference type="OrthoDB" id="67991at2759"/>
<evidence type="ECO:0000313" key="2">
    <source>
        <dbReference type="Proteomes" id="UP000237271"/>
    </source>
</evidence>
<sequence>MARKVWFQLVNAATRAAYANTTADSVRLTEEAADVADLRDAVFAKVMRTLPVNVITASLRVYANRATYDDENGRPLDEDTLIGTLGASKKDALIVEVPRQERGERDVYLFKDGINPQVPHLAREELLRCVYTMMHHRFILFMSPAASGKTSLLSLFARKYPGMNCIFASFLEPDMSAADLLRSCGIDLTARTADFSEDQQHVIMLDDVQAKYDETGFWNALIKGTPLWLPANVRFIICATHALEGGVESPVEFQPLPKFVREDFLLSDEEARKFLALPLPLGLPDKMKEQNFMELVVRECNGLIGALRVSVDAVVAHFTKRPAASETELVSYFLSQDFLHQMSRCFGSKHMTPTSLELRQFLIDCLVAAPNDLYLKPNLTDEENRCLVTLKKTGILVKEAEQHVKFSSPLAEKYYSQWLFPTRAGANPSSLRELITRVIGSMSARVLRQSAVDGTNFPKKATFQHLFMEGLALNTSAKCSICPELSRVFPSHQTTGGGQPQKIKGEIDFYLNGDLRWGLELLVNGDKIGELMRRFTPGGKYVALDMKDYSIIDLRGNETGEPTGVNRDKNRVSVFFQQGNYSSCKCVFGTDEVIYEIPLKG</sequence>